<protein>
    <recommendedName>
        <fullName evidence="4">Bacterial Pleckstrin homology domain-containing protein</fullName>
    </recommendedName>
</protein>
<name>A0ABV8RBC6_9FLAO</name>
<keyword evidence="1" id="KW-0812">Transmembrane</keyword>
<dbReference type="Proteomes" id="UP001595826">
    <property type="component" value="Unassembled WGS sequence"/>
</dbReference>
<feature type="transmembrane region" description="Helical" evidence="1">
    <location>
        <begin position="12"/>
        <end position="31"/>
    </location>
</feature>
<feature type="transmembrane region" description="Helical" evidence="1">
    <location>
        <begin position="46"/>
        <end position="66"/>
    </location>
</feature>
<sequence>MKVFKEQQRFTQTWLVFLLIVSTLIPFGIVINEFVKDESTMKIETLFWVMGLMLVFTVPIFFFRLITRIDEKGIHYQFLPFHFSLKTIRWNEITKAYVRIYDPIGDYGGWGLKGGALWNSKNGKAINVSGDVGIQLELTNGKKLLIGTQKKDEATRVLETYKHKILQDG</sequence>
<accession>A0ABV8RBC6</accession>
<comment type="caution">
    <text evidence="2">The sequence shown here is derived from an EMBL/GenBank/DDBJ whole genome shotgun (WGS) entry which is preliminary data.</text>
</comment>
<dbReference type="RefSeq" id="WP_298994586.1">
    <property type="nucleotide sequence ID" value="NZ_CP194417.1"/>
</dbReference>
<organism evidence="2 3">
    <name type="scientific">Polaribacter marinivivus</name>
    <dbReference type="NCBI Taxonomy" id="1524260"/>
    <lineage>
        <taxon>Bacteria</taxon>
        <taxon>Pseudomonadati</taxon>
        <taxon>Bacteroidota</taxon>
        <taxon>Flavobacteriia</taxon>
        <taxon>Flavobacteriales</taxon>
        <taxon>Flavobacteriaceae</taxon>
    </lineage>
</organism>
<reference evidence="3" key="1">
    <citation type="journal article" date="2019" name="Int. J. Syst. Evol. Microbiol.">
        <title>The Global Catalogue of Microorganisms (GCM) 10K type strain sequencing project: providing services to taxonomists for standard genome sequencing and annotation.</title>
        <authorList>
            <consortium name="The Broad Institute Genomics Platform"/>
            <consortium name="The Broad Institute Genome Sequencing Center for Infectious Disease"/>
            <person name="Wu L."/>
            <person name="Ma J."/>
        </authorList>
    </citation>
    <scope>NUCLEOTIDE SEQUENCE [LARGE SCALE GENOMIC DNA]</scope>
    <source>
        <strain evidence="3">CECT 8655</strain>
    </source>
</reference>
<gene>
    <name evidence="2" type="ORF">ACFOWD_11940</name>
</gene>
<keyword evidence="1" id="KW-0472">Membrane</keyword>
<evidence type="ECO:0000313" key="2">
    <source>
        <dbReference type="EMBL" id="MFC4269621.1"/>
    </source>
</evidence>
<proteinExistence type="predicted"/>
<keyword evidence="1" id="KW-1133">Transmembrane helix</keyword>
<evidence type="ECO:0000256" key="1">
    <source>
        <dbReference type="SAM" id="Phobius"/>
    </source>
</evidence>
<evidence type="ECO:0000313" key="3">
    <source>
        <dbReference type="Proteomes" id="UP001595826"/>
    </source>
</evidence>
<evidence type="ECO:0008006" key="4">
    <source>
        <dbReference type="Google" id="ProtNLM"/>
    </source>
</evidence>
<keyword evidence="3" id="KW-1185">Reference proteome</keyword>
<dbReference type="EMBL" id="JBHSCY010000002">
    <property type="protein sequence ID" value="MFC4269621.1"/>
    <property type="molecule type" value="Genomic_DNA"/>
</dbReference>